<dbReference type="STRING" id="36874.HQ34_05570"/>
<organism evidence="2 3">
    <name type="scientific">Porphyromonas cangingivalis</name>
    <dbReference type="NCBI Taxonomy" id="36874"/>
    <lineage>
        <taxon>Bacteria</taxon>
        <taxon>Pseudomonadati</taxon>
        <taxon>Bacteroidota</taxon>
        <taxon>Bacteroidia</taxon>
        <taxon>Bacteroidales</taxon>
        <taxon>Porphyromonadaceae</taxon>
        <taxon>Porphyromonas</taxon>
    </lineage>
</organism>
<dbReference type="AlphaFoldDB" id="A0A0A2EQJ7"/>
<name>A0A0A2EQJ7_PORCN</name>
<sequence>MKKIIYTLIGGLILLMVSCTRSAIDVPDPQVSVDADEVLVEFGAIIPDYRMVELRDNGGINNMSLLVFNQNGILIARREAALLGASGSGYRFSVILPKSDDIRTIHFIADCDWSTIPDADIVGSNEAMVVALMTTDRVAFWARKELPNGIDVNSLPDNIPLLRNQAKITVIDEADNFELEGFTLHNTLARGTVAPYDTGTFTFTEGAINEPIAPVLVLAQESTLDMNEKYLFERKNKTASRITTVIVKGKYSGQPSTYYKIDLIDVNKVRYDIERNYHYVVKIRSVHKAGSPTFAAALDVASHNNTALDPTVEKFPIISDGVSKLEVERTLIILTKPLEALTTWAKYYPQLNNDNVDNTGVLCRVEQETGKEVINASSLNFATGTGVITATAVNVLPSQPREARIIVSKGDFLARAIRVVLRQPFSFGQVKINNNNTVPQGLQREARLYFNIPADFPADLFPLYVKIKAGTLYPVDEGVEVITGGGTMYHIVRVTSHGTKEVRFKTNSKSSTETVEVTADYFQSGEVTYTRS</sequence>
<evidence type="ECO:0000256" key="1">
    <source>
        <dbReference type="SAM" id="SignalP"/>
    </source>
</evidence>
<evidence type="ECO:0008006" key="4">
    <source>
        <dbReference type="Google" id="ProtNLM"/>
    </source>
</evidence>
<protein>
    <recommendedName>
        <fullName evidence="4">Fimbrillin-A associated anchor protein Mfa1 and Mfa2</fullName>
    </recommendedName>
</protein>
<keyword evidence="1" id="KW-0732">Signal</keyword>
<gene>
    <name evidence="2" type="ORF">HQ35_07030</name>
</gene>
<dbReference type="RefSeq" id="WP_036852043.1">
    <property type="nucleotide sequence ID" value="NZ_JQJD01000047.1"/>
</dbReference>
<accession>A0A0A2EQJ7</accession>
<dbReference type="EMBL" id="JQJD01000047">
    <property type="protein sequence ID" value="KGN79750.1"/>
    <property type="molecule type" value="Genomic_DNA"/>
</dbReference>
<comment type="caution">
    <text evidence="2">The sequence shown here is derived from an EMBL/GenBank/DDBJ whole genome shotgun (WGS) entry which is preliminary data.</text>
</comment>
<dbReference type="Proteomes" id="UP000030125">
    <property type="component" value="Unassembled WGS sequence"/>
</dbReference>
<feature type="chain" id="PRO_5001998400" description="Fimbrillin-A associated anchor protein Mfa1 and Mfa2" evidence="1">
    <location>
        <begin position="24"/>
        <end position="532"/>
    </location>
</feature>
<evidence type="ECO:0000313" key="3">
    <source>
        <dbReference type="Proteomes" id="UP000030125"/>
    </source>
</evidence>
<feature type="signal peptide" evidence="1">
    <location>
        <begin position="1"/>
        <end position="23"/>
    </location>
</feature>
<evidence type="ECO:0000313" key="2">
    <source>
        <dbReference type="EMBL" id="KGN79750.1"/>
    </source>
</evidence>
<keyword evidence="3" id="KW-1185">Reference proteome</keyword>
<dbReference type="PROSITE" id="PS51257">
    <property type="entry name" value="PROKAR_LIPOPROTEIN"/>
    <property type="match status" value="1"/>
</dbReference>
<reference evidence="2 3" key="1">
    <citation type="submission" date="2014-08" db="EMBL/GenBank/DDBJ databases">
        <title>Porphyromonas cangingivalis strain:COT-109_OH1386 Genome sequencing.</title>
        <authorList>
            <person name="Wallis C."/>
            <person name="Deusch O."/>
            <person name="O'Flynn C."/>
            <person name="Davis I."/>
            <person name="Jospin G."/>
            <person name="Darling A.E."/>
            <person name="Coil D.A."/>
            <person name="Alexiev A."/>
            <person name="Horsfall A."/>
            <person name="Kirkwood N."/>
            <person name="Harris S."/>
            <person name="Eisen J.A."/>
        </authorList>
    </citation>
    <scope>NUCLEOTIDE SEQUENCE [LARGE SCALE GENOMIC DNA]</scope>
    <source>
        <strain evidence="3">COT-109 OH1386</strain>
    </source>
</reference>
<proteinExistence type="predicted"/>
<dbReference type="OrthoDB" id="1090227at2"/>